<dbReference type="Pfam" id="PF00046">
    <property type="entry name" value="Homeodomain"/>
    <property type="match status" value="1"/>
</dbReference>
<keyword evidence="1 2" id="KW-0371">Homeobox</keyword>
<keyword evidence="4" id="KW-1185">Reference proteome</keyword>
<dbReference type="CDD" id="cd00086">
    <property type="entry name" value="homeodomain"/>
    <property type="match status" value="1"/>
</dbReference>
<accession>A0ABM4HUL4</accession>
<evidence type="ECO:0000256" key="1">
    <source>
        <dbReference type="PROSITE-ProRule" id="PRU00108"/>
    </source>
</evidence>
<dbReference type="GeneID" id="110145161"/>
<evidence type="ECO:0000313" key="4">
    <source>
        <dbReference type="Proteomes" id="UP001652640"/>
    </source>
</evidence>
<keyword evidence="1 2" id="KW-0539">Nucleus</keyword>
<evidence type="ECO:0000259" key="3">
    <source>
        <dbReference type="PROSITE" id="PS50071"/>
    </source>
</evidence>
<dbReference type="Gene3D" id="1.10.10.60">
    <property type="entry name" value="Homeodomain-like"/>
    <property type="match status" value="1"/>
</dbReference>
<feature type="domain" description="Homeobox" evidence="3">
    <location>
        <begin position="1"/>
        <end position="45"/>
    </location>
</feature>
<dbReference type="RefSeq" id="XP_070319259.1">
    <property type="nucleotide sequence ID" value="XM_070463158.1"/>
</dbReference>
<organism evidence="4 5">
    <name type="scientific">Odocoileus virginianus</name>
    <name type="common">White-tailed deer</name>
    <dbReference type="NCBI Taxonomy" id="9874"/>
    <lineage>
        <taxon>Eukaryota</taxon>
        <taxon>Metazoa</taxon>
        <taxon>Chordata</taxon>
        <taxon>Craniata</taxon>
        <taxon>Vertebrata</taxon>
        <taxon>Euteleostomi</taxon>
        <taxon>Mammalia</taxon>
        <taxon>Eutheria</taxon>
        <taxon>Laurasiatheria</taxon>
        <taxon>Artiodactyla</taxon>
        <taxon>Ruminantia</taxon>
        <taxon>Pecora</taxon>
        <taxon>Cervidae</taxon>
        <taxon>Odocoileinae</taxon>
        <taxon>Odocoileus</taxon>
    </lineage>
</organism>
<name>A0ABM4HUL4_ODOVR</name>
<dbReference type="InterPro" id="IPR001356">
    <property type="entry name" value="HD"/>
</dbReference>
<dbReference type="GO" id="GO:0003677">
    <property type="term" value="F:DNA binding"/>
    <property type="evidence" value="ECO:0007669"/>
    <property type="project" value="UniProtKB-KW"/>
</dbReference>
<feature type="DNA-binding region" description="Homeobox" evidence="1">
    <location>
        <begin position="3"/>
        <end position="46"/>
    </location>
</feature>
<reference evidence="5" key="1">
    <citation type="submission" date="2025-08" db="UniProtKB">
        <authorList>
            <consortium name="RefSeq"/>
        </authorList>
    </citation>
    <scope>IDENTIFICATION</scope>
    <source>
        <tissue evidence="5">Tongue muscle</tissue>
    </source>
</reference>
<dbReference type="Proteomes" id="UP001652640">
    <property type="component" value="Unplaced"/>
</dbReference>
<comment type="subcellular location">
    <subcellularLocation>
        <location evidence="1 2">Nucleus</location>
    </subcellularLocation>
</comment>
<proteinExistence type="predicted"/>
<evidence type="ECO:0000313" key="5">
    <source>
        <dbReference type="RefSeq" id="XP_070319259.1"/>
    </source>
</evidence>
<dbReference type="SUPFAM" id="SSF46689">
    <property type="entry name" value="Homeodomain-like"/>
    <property type="match status" value="1"/>
</dbReference>
<dbReference type="InterPro" id="IPR009057">
    <property type="entry name" value="Homeodomain-like_sf"/>
</dbReference>
<protein>
    <submittedName>
        <fullName evidence="5">Divergent paired-related homeobox</fullName>
    </submittedName>
</protein>
<dbReference type="PROSITE" id="PS50071">
    <property type="entry name" value="HOMEOBOX_2"/>
    <property type="match status" value="1"/>
</dbReference>
<keyword evidence="1 2" id="KW-0238">DNA-binding</keyword>
<evidence type="ECO:0000256" key="2">
    <source>
        <dbReference type="RuleBase" id="RU000682"/>
    </source>
</evidence>
<sequence>MENKTKQNNPYPTLGLQREMASKMELHPTVLQDWFKNHRVKFKKARDEDFPSEHGQYWLRQGERGSTSQVLSGAFLESLVPTGPQTPSFQLSTRPAPKDLVDHSLGHKMVRFGCCQDPNIYCLYTTVEP</sequence>
<gene>
    <name evidence="5" type="primary">DPRX</name>
</gene>